<protein>
    <recommendedName>
        <fullName evidence="2">TRF2/HOY1 PH-like domain-containing protein</fullName>
    </recommendedName>
</protein>
<accession>A0A3L6RYW3</accession>
<dbReference type="OrthoDB" id="1516808at2759"/>
<feature type="region of interest" description="Disordered" evidence="1">
    <location>
        <begin position="234"/>
        <end position="264"/>
    </location>
</feature>
<evidence type="ECO:0000313" key="3">
    <source>
        <dbReference type="EMBL" id="RLN12197.1"/>
    </source>
</evidence>
<keyword evidence="4" id="KW-1185">Reference proteome</keyword>
<dbReference type="PANTHER" id="PTHR33494:SF1">
    <property type="entry name" value="C2H2-TYPE DOMAIN-CONTAINING PROTEIN-RELATED"/>
    <property type="match status" value="1"/>
</dbReference>
<dbReference type="Pfam" id="PF24818">
    <property type="entry name" value="PH_TRF2_HOY1"/>
    <property type="match status" value="1"/>
</dbReference>
<proteinExistence type="predicted"/>
<gene>
    <name evidence="3" type="ORF">C2845_PM09G05170</name>
</gene>
<feature type="region of interest" description="Disordered" evidence="1">
    <location>
        <begin position="1"/>
        <end position="92"/>
    </location>
</feature>
<dbReference type="InterPro" id="IPR057939">
    <property type="entry name" value="TRF2_HOY1_PH"/>
</dbReference>
<dbReference type="AlphaFoldDB" id="A0A3L6RYW3"/>
<comment type="caution">
    <text evidence="3">The sequence shown here is derived from an EMBL/GenBank/DDBJ whole genome shotgun (WGS) entry which is preliminary data.</text>
</comment>
<evidence type="ECO:0000256" key="1">
    <source>
        <dbReference type="SAM" id="MobiDB-lite"/>
    </source>
</evidence>
<dbReference type="PANTHER" id="PTHR33494">
    <property type="entry name" value="OS02G0793800 PROTEIN"/>
    <property type="match status" value="1"/>
</dbReference>
<dbReference type="EMBL" id="PQIB02000006">
    <property type="protein sequence ID" value="RLN12197.1"/>
    <property type="molecule type" value="Genomic_DNA"/>
</dbReference>
<name>A0A3L6RYW3_PANMI</name>
<dbReference type="Proteomes" id="UP000275267">
    <property type="component" value="Unassembled WGS sequence"/>
</dbReference>
<feature type="domain" description="TRF2/HOY1 PH-like" evidence="2">
    <location>
        <begin position="270"/>
        <end position="387"/>
    </location>
</feature>
<dbReference type="STRING" id="4540.A0A3L6RYW3"/>
<sequence>MPNRAEHPAPPRGPRRSPPRAADSPRAWLPTTPPLIHFGTPPQVTDERGQKIGSHRSWTASRHAARARLFLDPSPRQRPSTALPSPSPHFAFALASSPSPPNHSIRLVSPPPLRFDSAGAVIGGNVRVRVPAIPTHMVQLPSSGKRHAEPAEAAMAPARRAAAAAVKLEVEELGADDRGPLSKRAKAAQLTPPTPPQQQQDMYQNVLDEPSPLGLRLKKSPSLLDLIQMRLSQASGAGESSMDNSGSEPSKKKDNKSGMSTAGERLKASNFPANILKIGTWEYISRYEGDLVAKCYFAKHKLVWEVLEAGLKSKIEIQWSDITALKATCPENGQGTLDVVLARPPLFFKETDPQPRKHTLWQATSDFTGGQASMHRHHFLQCPSTLLSKNFEKLIQCDQRLYQLSHQPEIILDSPLFEPRCSIFEDPVESKCAGFTNLKDEHEALPGYSGSLSPCAGSSVSAKNEMNDSIGMPAEYLPQAVGTGAGAVGVQAISRNMNGAAPEFNIPHWWSQLKVPGLRPSMSVDDLVNHLGNCISEQITSGNPALANNEVPTKETLEEIAQYLLGDTQGPPVSASDERSLMARVDSLCCLIQKDAAPVAKPKPEPNDSDGIGMEASDGSDEEFSSAPTGKTADAAGPAAMSRKDSFGELLMNLPRIASLPQFLFKIPEDTEN</sequence>
<organism evidence="3 4">
    <name type="scientific">Panicum miliaceum</name>
    <name type="common">Proso millet</name>
    <name type="synonym">Broomcorn millet</name>
    <dbReference type="NCBI Taxonomy" id="4540"/>
    <lineage>
        <taxon>Eukaryota</taxon>
        <taxon>Viridiplantae</taxon>
        <taxon>Streptophyta</taxon>
        <taxon>Embryophyta</taxon>
        <taxon>Tracheophyta</taxon>
        <taxon>Spermatophyta</taxon>
        <taxon>Magnoliopsida</taxon>
        <taxon>Liliopsida</taxon>
        <taxon>Poales</taxon>
        <taxon>Poaceae</taxon>
        <taxon>PACMAD clade</taxon>
        <taxon>Panicoideae</taxon>
        <taxon>Panicodae</taxon>
        <taxon>Paniceae</taxon>
        <taxon>Panicinae</taxon>
        <taxon>Panicum</taxon>
        <taxon>Panicum sect. Panicum</taxon>
    </lineage>
</organism>
<evidence type="ECO:0000313" key="4">
    <source>
        <dbReference type="Proteomes" id="UP000275267"/>
    </source>
</evidence>
<evidence type="ECO:0000259" key="2">
    <source>
        <dbReference type="Pfam" id="PF24818"/>
    </source>
</evidence>
<reference evidence="4" key="1">
    <citation type="journal article" date="2019" name="Nat. Commun.">
        <title>The genome of broomcorn millet.</title>
        <authorList>
            <person name="Zou C."/>
            <person name="Miki D."/>
            <person name="Li D."/>
            <person name="Tang Q."/>
            <person name="Xiao L."/>
            <person name="Rajput S."/>
            <person name="Deng P."/>
            <person name="Jia W."/>
            <person name="Huang R."/>
            <person name="Zhang M."/>
            <person name="Sun Y."/>
            <person name="Hu J."/>
            <person name="Fu X."/>
            <person name="Schnable P.S."/>
            <person name="Li F."/>
            <person name="Zhang H."/>
            <person name="Feng B."/>
            <person name="Zhu X."/>
            <person name="Liu R."/>
            <person name="Schnable J.C."/>
            <person name="Zhu J.-K."/>
            <person name="Zhang H."/>
        </authorList>
    </citation>
    <scope>NUCLEOTIDE SEQUENCE [LARGE SCALE GENOMIC DNA]</scope>
</reference>
<feature type="region of interest" description="Disordered" evidence="1">
    <location>
        <begin position="597"/>
        <end position="640"/>
    </location>
</feature>